<dbReference type="STRING" id="335284.Pcryo_1047"/>
<evidence type="ECO:0000313" key="2">
    <source>
        <dbReference type="EMBL" id="ABE74828.1"/>
    </source>
</evidence>
<evidence type="ECO:0008006" key="4">
    <source>
        <dbReference type="Google" id="ProtNLM"/>
    </source>
</evidence>
<keyword evidence="1" id="KW-0732">Signal</keyword>
<name>Q1QBX5_PSYCK</name>
<evidence type="ECO:0000256" key="1">
    <source>
        <dbReference type="SAM" id="SignalP"/>
    </source>
</evidence>
<reference evidence="2" key="1">
    <citation type="submission" date="2006-03" db="EMBL/GenBank/DDBJ databases">
        <title>Complete sequence of chromosome of Psychrobacter cryohalolentis K5.</title>
        <authorList>
            <consortium name="US DOE Joint Genome Institute"/>
            <person name="Copeland A."/>
            <person name="Lucas S."/>
            <person name="Lapidus A."/>
            <person name="Barry K."/>
            <person name="Detter J.C."/>
            <person name="Glavina del Rio T."/>
            <person name="Hammon N."/>
            <person name="Israni S."/>
            <person name="Dalin E."/>
            <person name="Tice H."/>
            <person name="Pitluck S."/>
            <person name="Brettin T."/>
            <person name="Bruce D."/>
            <person name="Han C."/>
            <person name="Tapia R."/>
            <person name="Sims D.R."/>
            <person name="Gilna P."/>
            <person name="Schmutz J."/>
            <person name="Larimer F."/>
            <person name="Land M."/>
            <person name="Hauser L."/>
            <person name="Kyrpides N."/>
            <person name="Kim E."/>
            <person name="Richardson P."/>
        </authorList>
    </citation>
    <scope>NUCLEOTIDE SEQUENCE</scope>
    <source>
        <strain evidence="2">K5</strain>
    </source>
</reference>
<accession>Q1QBX5</accession>
<sequence length="683" mass="71797">MKSSTFNYSLLAIGVAAILGMSTTVNAVETSKTSTSVEITNKATASYNVSGQAQPEVESNTVKITVTEQTSFSLVPAVTNTGKEVAPNGFVQFTHTLTNTGNRTDNYAITTPTAPAGYDTANSTVSYKIYNELNVEDTTRTTDNAPYGASSGRVFPLEKGHYIVLVINAKTTGNKGGETKPLEISAVSSLLGTDKTLINTDTSFTRLPTFSIVKTIINGLDLNNLDNDTATYRVVVTNDGNTAFTADATDIAIADILPDGLVMAEALTLANIKTSSTATKGTIDPINTGAVGTSGFNITGINIPVGQNITIEFKVKKGTGTLTPATAINHVTVTDDLDNNPNTDNTLIDSTDTSREQNVGAFYPTTEINNLNGQRPANPGDDSTLPLSSATIQRALTLTGSTFREISPTSGTLGQVKHQTVITNTGKDVEGIKAEELTFTINDNDGNLPDQINIVPNSVTVTYYPNGNDTTTPTVVDKTITAVDGVYDLFSALPNGIAPNGTVTIKYNVSSANAKIFTPINSTTPTFEETVVTLIPGKEGAPQSVSVTDRTTVRGLTLLKTQAINADCVGTPPAANFVSTDIKDVSPGQCIVYKVQAKNTSSADTTSPTGIGFDIKNIVISDAFSNFSNEADYVANSVETTNGTTSDTGTAITNNIDMLAPQATETMQFKVKVKTARVVTPTP</sequence>
<evidence type="ECO:0000313" key="3">
    <source>
        <dbReference type="Proteomes" id="UP000002425"/>
    </source>
</evidence>
<gene>
    <name evidence="2" type="ordered locus">Pcryo_1047</name>
</gene>
<feature type="chain" id="PRO_5004195924" description="DUF11 domain-containing protein" evidence="1">
    <location>
        <begin position="28"/>
        <end position="683"/>
    </location>
</feature>
<dbReference type="KEGG" id="pcr:Pcryo_1047"/>
<keyword evidence="3" id="KW-1185">Reference proteome</keyword>
<dbReference type="Proteomes" id="UP000002425">
    <property type="component" value="Chromosome"/>
</dbReference>
<protein>
    <recommendedName>
        <fullName evidence="4">DUF11 domain-containing protein</fullName>
    </recommendedName>
</protein>
<dbReference type="HOGENOM" id="CLU_402702_0_0_6"/>
<dbReference type="RefSeq" id="WP_011513384.1">
    <property type="nucleotide sequence ID" value="NC_007969.1"/>
</dbReference>
<dbReference type="AlphaFoldDB" id="Q1QBX5"/>
<feature type="signal peptide" evidence="1">
    <location>
        <begin position="1"/>
        <end position="27"/>
    </location>
</feature>
<organism evidence="2 3">
    <name type="scientific">Psychrobacter cryohalolentis (strain ATCC BAA-1226 / DSM 17306 / VKM B-2378 / K5)</name>
    <dbReference type="NCBI Taxonomy" id="335284"/>
    <lineage>
        <taxon>Bacteria</taxon>
        <taxon>Pseudomonadati</taxon>
        <taxon>Pseudomonadota</taxon>
        <taxon>Gammaproteobacteria</taxon>
        <taxon>Moraxellales</taxon>
        <taxon>Moraxellaceae</taxon>
        <taxon>Psychrobacter</taxon>
    </lineage>
</organism>
<dbReference type="EMBL" id="CP000323">
    <property type="protein sequence ID" value="ABE74828.1"/>
    <property type="molecule type" value="Genomic_DNA"/>
</dbReference>
<dbReference type="eggNOG" id="COG1470">
    <property type="taxonomic scope" value="Bacteria"/>
</dbReference>
<proteinExistence type="predicted"/>